<comment type="caution">
    <text evidence="1">The sequence shown here is derived from an EMBL/GenBank/DDBJ whole genome shotgun (WGS) entry which is preliminary data.</text>
</comment>
<proteinExistence type="predicted"/>
<sequence length="420" mass="48362">MKVCLLGGSNSVNKFGFRDGLCVNDDLKLAVGATGSLQNIHALHLHEKDIMSCDLIVSESNGNDTYNINAIKYPKQLIKDNIKELYYELYRTGKEVLILLTPMVRYSNGAESYDLRNEIEDAHMEQINKYGFYYINLEETITKKLDPKDPKTRFIMTDDRHPNVAFMHALGVNIRNYFSNNFREYTYSEGSNFYVTSPRGDNSIIKKENSYFSRELIELKSEVSVNVNDGVVVGIETWPDEVAQIKIKHNNGNVVKSFNQYLAFNEIIHPDLSRFTMESNLGEALLSTEPSINVRETGIVNKSVLYSSMLIRKNVNFHREITPRRVPENLDFLIPDLKPFFASFLHFLNHNSNNSNNSNNNNNSNIVDYLRDEAIRLENKDMNLAYEFMKRARDLRPTGPVIKKKLAEFKKILSKQNKDI</sequence>
<organism evidence="1 2">
    <name type="scientific">Psychromonas aquatilis</name>
    <dbReference type="NCBI Taxonomy" id="2005072"/>
    <lineage>
        <taxon>Bacteria</taxon>
        <taxon>Pseudomonadati</taxon>
        <taxon>Pseudomonadota</taxon>
        <taxon>Gammaproteobacteria</taxon>
        <taxon>Alteromonadales</taxon>
        <taxon>Psychromonadaceae</taxon>
        <taxon>Psychromonas</taxon>
    </lineage>
</organism>
<evidence type="ECO:0008006" key="3">
    <source>
        <dbReference type="Google" id="ProtNLM"/>
    </source>
</evidence>
<name>A0ABU9GTX1_9GAMM</name>
<dbReference type="Proteomes" id="UP001369082">
    <property type="component" value="Unassembled WGS sequence"/>
</dbReference>
<evidence type="ECO:0000313" key="2">
    <source>
        <dbReference type="Proteomes" id="UP001369082"/>
    </source>
</evidence>
<protein>
    <recommendedName>
        <fullName evidence="3">SGNH hydrolase-type esterase domain-containing protein</fullName>
    </recommendedName>
</protein>
<dbReference type="RefSeq" id="WP_341598907.1">
    <property type="nucleotide sequence ID" value="NZ_JBAKAZ010000086.1"/>
</dbReference>
<accession>A0ABU9GTX1</accession>
<gene>
    <name evidence="1" type="ORF">V6256_14260</name>
</gene>
<dbReference type="SUPFAM" id="SSF52266">
    <property type="entry name" value="SGNH hydrolase"/>
    <property type="match status" value="1"/>
</dbReference>
<evidence type="ECO:0000313" key="1">
    <source>
        <dbReference type="EMBL" id="MEL0630769.1"/>
    </source>
</evidence>
<dbReference type="EMBL" id="JBAKAZ010000086">
    <property type="protein sequence ID" value="MEL0630769.1"/>
    <property type="molecule type" value="Genomic_DNA"/>
</dbReference>
<keyword evidence="2" id="KW-1185">Reference proteome</keyword>
<reference evidence="1 2" key="1">
    <citation type="submission" date="2024-02" db="EMBL/GenBank/DDBJ databases">
        <title>Bacteria isolated from the canopy kelp, Nereocystis luetkeana.</title>
        <authorList>
            <person name="Pfister C.A."/>
            <person name="Younker I.T."/>
            <person name="Light S.H."/>
        </authorList>
    </citation>
    <scope>NUCLEOTIDE SEQUENCE [LARGE SCALE GENOMIC DNA]</scope>
    <source>
        <strain evidence="1 2">TI.1.05</strain>
    </source>
</reference>